<evidence type="ECO:0000256" key="2">
    <source>
        <dbReference type="ARBA" id="ARBA00005329"/>
    </source>
</evidence>
<protein>
    <recommendedName>
        <fullName evidence="3">catalase</fullName>
        <ecNumber evidence="3">1.11.1.6</ecNumber>
    </recommendedName>
</protein>
<comment type="cofactor">
    <cofactor evidence="1">
        <name>heme</name>
        <dbReference type="ChEBI" id="CHEBI:30413"/>
    </cofactor>
</comment>
<comment type="similarity">
    <text evidence="2">Belongs to the catalase family.</text>
</comment>
<dbReference type="PRINTS" id="PR00067">
    <property type="entry name" value="CATALASE"/>
</dbReference>
<dbReference type="PROSITE" id="PS51402">
    <property type="entry name" value="CATALASE_3"/>
    <property type="match status" value="1"/>
</dbReference>
<keyword evidence="9" id="KW-0376">Hydrogen peroxide</keyword>
<dbReference type="InterPro" id="IPR041399">
    <property type="entry name" value="Catalase_large_C"/>
</dbReference>
<gene>
    <name evidence="12" type="ORF">G7Y89_g7294</name>
</gene>
<evidence type="ECO:0000256" key="3">
    <source>
        <dbReference type="ARBA" id="ARBA00012314"/>
    </source>
</evidence>
<name>A0A8H4RKE0_9HELO</name>
<dbReference type="InterPro" id="IPR054464">
    <property type="entry name" value="ULD_fung"/>
</dbReference>
<dbReference type="PANTHER" id="PTHR42821">
    <property type="entry name" value="CATALASE"/>
    <property type="match status" value="1"/>
</dbReference>
<accession>A0A8H4RKE0</accession>
<dbReference type="PANTHER" id="PTHR42821:SF3">
    <property type="entry name" value="CATALASE B"/>
    <property type="match status" value="1"/>
</dbReference>
<feature type="signal peptide" evidence="10">
    <location>
        <begin position="1"/>
        <end position="22"/>
    </location>
</feature>
<keyword evidence="5" id="KW-0349">Heme</keyword>
<keyword evidence="10" id="KW-0732">Signal</keyword>
<dbReference type="Proteomes" id="UP000566819">
    <property type="component" value="Unassembled WGS sequence"/>
</dbReference>
<evidence type="ECO:0000256" key="9">
    <source>
        <dbReference type="ARBA" id="ARBA00023324"/>
    </source>
</evidence>
<keyword evidence="6" id="KW-0479">Metal-binding</keyword>
<dbReference type="EC" id="1.11.1.6" evidence="3"/>
<dbReference type="GO" id="GO:0020037">
    <property type="term" value="F:heme binding"/>
    <property type="evidence" value="ECO:0007669"/>
    <property type="project" value="InterPro"/>
</dbReference>
<keyword evidence="4" id="KW-0575">Peroxidase</keyword>
<keyword evidence="13" id="KW-1185">Reference proteome</keyword>
<dbReference type="GO" id="GO:0042744">
    <property type="term" value="P:hydrogen peroxide catabolic process"/>
    <property type="evidence" value="ECO:0007669"/>
    <property type="project" value="UniProtKB-KW"/>
</dbReference>
<dbReference type="Gene3D" id="2.40.180.10">
    <property type="entry name" value="Catalase core domain"/>
    <property type="match status" value="1"/>
</dbReference>
<evidence type="ECO:0000256" key="4">
    <source>
        <dbReference type="ARBA" id="ARBA00022559"/>
    </source>
</evidence>
<evidence type="ECO:0000313" key="13">
    <source>
        <dbReference type="Proteomes" id="UP000566819"/>
    </source>
</evidence>
<feature type="chain" id="PRO_5034270360" description="catalase" evidence="10">
    <location>
        <begin position="23"/>
        <end position="1221"/>
    </location>
</feature>
<comment type="caution">
    <text evidence="12">The sequence shown here is derived from an EMBL/GenBank/DDBJ whole genome shotgun (WGS) entry which is preliminary data.</text>
</comment>
<evidence type="ECO:0000256" key="5">
    <source>
        <dbReference type="ARBA" id="ARBA00022617"/>
    </source>
</evidence>
<evidence type="ECO:0000259" key="11">
    <source>
        <dbReference type="SMART" id="SM01060"/>
    </source>
</evidence>
<organism evidence="12 13">
    <name type="scientific">Cudoniella acicularis</name>
    <dbReference type="NCBI Taxonomy" id="354080"/>
    <lineage>
        <taxon>Eukaryota</taxon>
        <taxon>Fungi</taxon>
        <taxon>Dikarya</taxon>
        <taxon>Ascomycota</taxon>
        <taxon>Pezizomycotina</taxon>
        <taxon>Leotiomycetes</taxon>
        <taxon>Helotiales</taxon>
        <taxon>Tricladiaceae</taxon>
        <taxon>Cudoniella</taxon>
    </lineage>
</organism>
<evidence type="ECO:0000313" key="12">
    <source>
        <dbReference type="EMBL" id="KAF4630841.1"/>
    </source>
</evidence>
<dbReference type="OrthoDB" id="6880011at2759"/>
<evidence type="ECO:0000256" key="10">
    <source>
        <dbReference type="SAM" id="SignalP"/>
    </source>
</evidence>
<evidence type="ECO:0000256" key="1">
    <source>
        <dbReference type="ARBA" id="ARBA00001971"/>
    </source>
</evidence>
<dbReference type="AlphaFoldDB" id="A0A8H4RKE0"/>
<keyword evidence="8" id="KW-0408">Iron</keyword>
<dbReference type="Gene3D" id="1.20.1370.20">
    <property type="match status" value="1"/>
</dbReference>
<dbReference type="GO" id="GO:0006979">
    <property type="term" value="P:response to oxidative stress"/>
    <property type="evidence" value="ECO:0007669"/>
    <property type="project" value="InterPro"/>
</dbReference>
<dbReference type="EMBL" id="JAAMPI010000505">
    <property type="protein sequence ID" value="KAF4630841.1"/>
    <property type="molecule type" value="Genomic_DNA"/>
</dbReference>
<proteinExistence type="inferred from homology"/>
<dbReference type="GO" id="GO:0005829">
    <property type="term" value="C:cytosol"/>
    <property type="evidence" value="ECO:0007669"/>
    <property type="project" value="TreeGrafter"/>
</dbReference>
<dbReference type="Gene3D" id="3.40.50.880">
    <property type="match status" value="1"/>
</dbReference>
<feature type="domain" description="Catalase core" evidence="11">
    <location>
        <begin position="564"/>
        <end position="951"/>
    </location>
</feature>
<dbReference type="Pfam" id="PF22893">
    <property type="entry name" value="ULD_2"/>
    <property type="match status" value="1"/>
</dbReference>
<dbReference type="InterPro" id="IPR020835">
    <property type="entry name" value="Catalase_sf"/>
</dbReference>
<dbReference type="Pfam" id="PF00199">
    <property type="entry name" value="Catalase"/>
    <property type="match status" value="1"/>
</dbReference>
<dbReference type="InterPro" id="IPR029062">
    <property type="entry name" value="Class_I_gatase-like"/>
</dbReference>
<dbReference type="Pfam" id="PF18011">
    <property type="entry name" value="Catalase_C"/>
    <property type="match status" value="1"/>
</dbReference>
<dbReference type="SMART" id="SM01060">
    <property type="entry name" value="Catalase"/>
    <property type="match status" value="1"/>
</dbReference>
<dbReference type="GO" id="GO:0046872">
    <property type="term" value="F:metal ion binding"/>
    <property type="evidence" value="ECO:0007669"/>
    <property type="project" value="UniProtKB-KW"/>
</dbReference>
<dbReference type="SUPFAM" id="SSF56634">
    <property type="entry name" value="Heme-dependent catalase-like"/>
    <property type="match status" value="1"/>
</dbReference>
<reference evidence="12 13" key="1">
    <citation type="submission" date="2020-03" db="EMBL/GenBank/DDBJ databases">
        <title>Draft Genome Sequence of Cudoniella acicularis.</title>
        <authorList>
            <person name="Buettner E."/>
            <person name="Kellner H."/>
        </authorList>
    </citation>
    <scope>NUCLEOTIDE SEQUENCE [LARGE SCALE GENOMIC DNA]</scope>
    <source>
        <strain evidence="12 13">DSM 108380</strain>
    </source>
</reference>
<evidence type="ECO:0000256" key="6">
    <source>
        <dbReference type="ARBA" id="ARBA00022723"/>
    </source>
</evidence>
<dbReference type="InterPro" id="IPR018028">
    <property type="entry name" value="Catalase"/>
</dbReference>
<dbReference type="InterPro" id="IPR043156">
    <property type="entry name" value="Catalase_clade2_helical"/>
</dbReference>
<dbReference type="InterPro" id="IPR010582">
    <property type="entry name" value="Catalase_immune_responsive"/>
</dbReference>
<evidence type="ECO:0000256" key="7">
    <source>
        <dbReference type="ARBA" id="ARBA00023002"/>
    </source>
</evidence>
<dbReference type="Pfam" id="PF06628">
    <property type="entry name" value="Catalase-rel"/>
    <property type="match status" value="1"/>
</dbReference>
<evidence type="ECO:0000256" key="8">
    <source>
        <dbReference type="ARBA" id="ARBA00023004"/>
    </source>
</evidence>
<sequence>MKKTVLRGWRISLVVFLETGTGAPLSPFCEHIRSSFERDLGAESARLKFLTTGRKLQWALSTSKKVKDLREKIGGPIAAIGIVLSQQVVQNSLQMPSEIQARIAHTIDTAIDTRISPQTWTIDNEVKAISATQKTSSKLFEGIIRDVGKSTAAEIQKHSQEITLDLRNKFNTLSISHKACAECMVKTEDQSWTTLEAEQNYTIESRAASMAVQEIISDLSTQQSQSTDIVLRRVIQTGQETAHAIERHSSASRDQASSLHQKLDSMNWLMVTMKDRIGDLSIAQRSARLSTPNSKIEKAIGNIWRSVWQLLSALHNFYNLLIDIFQGEVGLSQVLNGKFMILNGFNEVPINKKAWRAGIQPKSRVAMAITLESAAVKKGRCADSSCPGQVEFGKNQVTRVCPICGKHLSTLKDSMGDIFMTAYSFDFGIDIQIPILKDATDQVPSAPAKFHFPIKAVDKILPLLRELYGRIQISMSSILKVHFVLFNDSHRFNVTEEFPLTLASMESSSSRADIKKPVGTSADTGTYSCTYHGCTLRFDTPAKLQRHKPQEASAMIDTMGQTETADNGVLDNTTTSLRAGKRGYVLLEDTVVRKKMLHFDRERAPERVVHALGHAAYGTFTPTGDWSNLTSACWLQGNTPSDVFTRFSVVVAGIGGADTGRDTHGFATKIYSKCGNHDLVGNHVPSFFINDGALFPDLVHAVKAEPNTGFPTGGSAHTNAYDFFTQRPEHTEQLMAVLSDMGIPRDTRHISGNGVHTYRFVNAQGKSTLFKWYWLPKLGHRALVYDEATKLAGKNNNFQRIDLFTTIEAGLYPEWEFSVQLFPDDGEYMYNGIDLLDATQIVPFEMNAPVTLGEMVLNRNPSNYFAETESVSFAPSNVVDGVSFVPDPLLQWRLMAYDDTATHRHNSPNGYLLPVNAPIGPVNNNYRDGYMQPKIFEGESASSPDGIGGVMAASPQAALAVVNETVFGQVGRFQPFNDPFTQARGFWFSMDQFAQQHTVDAYRFELGHVSNPNVTAKYISTILNPVNNCLARRVALGVGAPMPPIGTGSSVVPNMTFPSLYPLGVNVSLPVTGLVVAILTTSDDIPMATYKTLTSALSSQKALFEVVASHQGVLASGVPANESYVTTSSVLFDAVIIVSGGFSMNTSMPLVEQEFVREAFGHGKPIGEVGSGFLSSLQLTGPGLFMNSNAGSVINSVIGAMEMPGRFPQRNPLDDVKAICG</sequence>
<keyword evidence="7" id="KW-0560">Oxidoreductase</keyword>
<dbReference type="GO" id="GO:0004096">
    <property type="term" value="F:catalase activity"/>
    <property type="evidence" value="ECO:0007669"/>
    <property type="project" value="UniProtKB-EC"/>
</dbReference>
<dbReference type="InterPro" id="IPR011614">
    <property type="entry name" value="Catalase_core"/>
</dbReference>
<dbReference type="InterPro" id="IPR024712">
    <property type="entry name" value="Catalase_clade2"/>
</dbReference>